<dbReference type="WBParaSite" id="ECPE_0000816501-mRNA-1">
    <property type="protein sequence ID" value="ECPE_0000816501-mRNA-1"/>
    <property type="gene ID" value="ECPE_0000816501"/>
</dbReference>
<dbReference type="SUPFAM" id="SSF52540">
    <property type="entry name" value="P-loop containing nucleoside triphosphate hydrolases"/>
    <property type="match status" value="1"/>
</dbReference>
<reference evidence="11" key="1">
    <citation type="submission" date="2016-06" db="UniProtKB">
        <authorList>
            <consortium name="WormBaseParasite"/>
        </authorList>
    </citation>
    <scope>IDENTIFICATION</scope>
</reference>
<dbReference type="InterPro" id="IPR017871">
    <property type="entry name" value="ABC_transporter-like_CS"/>
</dbReference>
<dbReference type="PANTHER" id="PTHR24221:SF503">
    <property type="entry name" value="MITOCHONDRIAL POTASSIUM CHANNEL ATP-BINDING SUBUNIT"/>
    <property type="match status" value="1"/>
</dbReference>
<dbReference type="FunFam" id="3.40.50.300:FF:000251">
    <property type="entry name" value="ABC transporter B family member 19"/>
    <property type="match status" value="1"/>
</dbReference>
<dbReference type="GO" id="GO:0016887">
    <property type="term" value="F:ATP hydrolysis activity"/>
    <property type="evidence" value="ECO:0007669"/>
    <property type="project" value="InterPro"/>
</dbReference>
<keyword evidence="3" id="KW-0812">Transmembrane</keyword>
<dbReference type="GO" id="GO:0016020">
    <property type="term" value="C:membrane"/>
    <property type="evidence" value="ECO:0007669"/>
    <property type="project" value="UniProtKB-SubCell"/>
</dbReference>
<dbReference type="PROSITE" id="PS00211">
    <property type="entry name" value="ABC_TRANSPORTER_1"/>
    <property type="match status" value="1"/>
</dbReference>
<dbReference type="GO" id="GO:0005524">
    <property type="term" value="F:ATP binding"/>
    <property type="evidence" value="ECO:0007669"/>
    <property type="project" value="UniProtKB-KW"/>
</dbReference>
<evidence type="ECO:0000256" key="4">
    <source>
        <dbReference type="ARBA" id="ARBA00022741"/>
    </source>
</evidence>
<evidence type="ECO:0000256" key="7">
    <source>
        <dbReference type="ARBA" id="ARBA00023136"/>
    </source>
</evidence>
<keyword evidence="5" id="KW-0067">ATP-binding</keyword>
<reference evidence="9 10" key="2">
    <citation type="submission" date="2018-11" db="EMBL/GenBank/DDBJ databases">
        <authorList>
            <consortium name="Pathogen Informatics"/>
        </authorList>
    </citation>
    <scope>NUCLEOTIDE SEQUENCE [LARGE SCALE GENOMIC DNA]</scope>
    <source>
        <strain evidence="9 10">Egypt</strain>
    </source>
</reference>
<name>A0A183AMF8_9TREM</name>
<keyword evidence="4" id="KW-0547">Nucleotide-binding</keyword>
<evidence type="ECO:0000256" key="2">
    <source>
        <dbReference type="ARBA" id="ARBA00007577"/>
    </source>
</evidence>
<evidence type="ECO:0000313" key="10">
    <source>
        <dbReference type="Proteomes" id="UP000272942"/>
    </source>
</evidence>
<dbReference type="AlphaFoldDB" id="A0A183AMF8"/>
<dbReference type="Proteomes" id="UP000272942">
    <property type="component" value="Unassembled WGS sequence"/>
</dbReference>
<dbReference type="PANTHER" id="PTHR24221">
    <property type="entry name" value="ATP-BINDING CASSETTE SUB-FAMILY B"/>
    <property type="match status" value="1"/>
</dbReference>
<evidence type="ECO:0000256" key="5">
    <source>
        <dbReference type="ARBA" id="ARBA00022840"/>
    </source>
</evidence>
<dbReference type="InterPro" id="IPR027417">
    <property type="entry name" value="P-loop_NTPase"/>
</dbReference>
<dbReference type="GO" id="GO:0042626">
    <property type="term" value="F:ATPase-coupled transmembrane transporter activity"/>
    <property type="evidence" value="ECO:0007669"/>
    <property type="project" value="TreeGrafter"/>
</dbReference>
<dbReference type="EMBL" id="UZAN01045567">
    <property type="protein sequence ID" value="VDP82852.1"/>
    <property type="molecule type" value="Genomic_DNA"/>
</dbReference>
<evidence type="ECO:0000259" key="8">
    <source>
        <dbReference type="PROSITE" id="PS50893"/>
    </source>
</evidence>
<dbReference type="CDD" id="cd03249">
    <property type="entry name" value="ABC_MTABC3_MDL1_MDL2"/>
    <property type="match status" value="1"/>
</dbReference>
<evidence type="ECO:0000313" key="9">
    <source>
        <dbReference type="EMBL" id="VDP82852.1"/>
    </source>
</evidence>
<keyword evidence="6" id="KW-1133">Transmembrane helix</keyword>
<dbReference type="Gene3D" id="3.40.50.300">
    <property type="entry name" value="P-loop containing nucleotide triphosphate hydrolases"/>
    <property type="match status" value="1"/>
</dbReference>
<evidence type="ECO:0000256" key="1">
    <source>
        <dbReference type="ARBA" id="ARBA00004141"/>
    </source>
</evidence>
<dbReference type="InterPro" id="IPR003593">
    <property type="entry name" value="AAA+_ATPase"/>
</dbReference>
<dbReference type="Pfam" id="PF00005">
    <property type="entry name" value="ABC_tran"/>
    <property type="match status" value="1"/>
</dbReference>
<dbReference type="OrthoDB" id="6500128at2759"/>
<accession>A0A183AMF8</accession>
<comment type="similarity">
    <text evidence="2">Belongs to the ABC transporter superfamily. ABCB family. Multidrug resistance exporter (TC 3.A.1.201) subfamily.</text>
</comment>
<dbReference type="InterPro" id="IPR003439">
    <property type="entry name" value="ABC_transporter-like_ATP-bd"/>
</dbReference>
<proteinExistence type="inferred from homology"/>
<gene>
    <name evidence="9" type="ORF">ECPE_LOCUS8143</name>
</gene>
<keyword evidence="7" id="KW-0472">Membrane</keyword>
<evidence type="ECO:0000256" key="6">
    <source>
        <dbReference type="ARBA" id="ARBA00022989"/>
    </source>
</evidence>
<keyword evidence="10" id="KW-1185">Reference proteome</keyword>
<dbReference type="SMART" id="SM00382">
    <property type="entry name" value="AAA"/>
    <property type="match status" value="1"/>
</dbReference>
<sequence length="297" mass="32724">MHLFTFSAGTAYKGRSVRQVPEGIPGQCPASLIKSLTSSIVSHLFLWYINVSVGYALLQILENFSLKVKPGQTIAFVGPSGSGKSTVVHMLQRFYDPADGQILIDGREIRDLDLKWFRSQLGVVQQEPVLFSGTIAENIAMGFLKASRQQIEEAAKLANAHEFIVGLPNGYDTWIVEGGGSMSGGQKQRIAIARALVRNPKIMLLDEATSALDIRSERQVQAALDQACSGRTVIMIAHRLSTVRDADCILVIERGRVLESGTHEELLEAGGLYATMWRSQVNNYALQLRIRLITHFN</sequence>
<organism evidence="11">
    <name type="scientific">Echinostoma caproni</name>
    <dbReference type="NCBI Taxonomy" id="27848"/>
    <lineage>
        <taxon>Eukaryota</taxon>
        <taxon>Metazoa</taxon>
        <taxon>Spiralia</taxon>
        <taxon>Lophotrochozoa</taxon>
        <taxon>Platyhelminthes</taxon>
        <taxon>Trematoda</taxon>
        <taxon>Digenea</taxon>
        <taxon>Plagiorchiida</taxon>
        <taxon>Echinostomata</taxon>
        <taxon>Echinostomatoidea</taxon>
        <taxon>Echinostomatidae</taxon>
        <taxon>Echinostoma</taxon>
    </lineage>
</organism>
<comment type="subcellular location">
    <subcellularLocation>
        <location evidence="1">Membrane</location>
        <topology evidence="1">Multi-pass membrane protein</topology>
    </subcellularLocation>
</comment>
<protein>
    <submittedName>
        <fullName evidence="11">ABC transporter domain-containing protein</fullName>
    </submittedName>
</protein>
<evidence type="ECO:0000313" key="11">
    <source>
        <dbReference type="WBParaSite" id="ECPE_0000816501-mRNA-1"/>
    </source>
</evidence>
<dbReference type="InterPro" id="IPR039421">
    <property type="entry name" value="Type_1_exporter"/>
</dbReference>
<dbReference type="PROSITE" id="PS50893">
    <property type="entry name" value="ABC_TRANSPORTER_2"/>
    <property type="match status" value="1"/>
</dbReference>
<evidence type="ECO:0000256" key="3">
    <source>
        <dbReference type="ARBA" id="ARBA00022692"/>
    </source>
</evidence>
<feature type="domain" description="ABC transporter" evidence="8">
    <location>
        <begin position="46"/>
        <end position="279"/>
    </location>
</feature>